<protein>
    <recommendedName>
        <fullName evidence="3">FHA domain-containing protein</fullName>
    </recommendedName>
</protein>
<evidence type="ECO:0000313" key="2">
    <source>
        <dbReference type="Proteomes" id="UP000239757"/>
    </source>
</evidence>
<accession>A0A2P5YJ15</accession>
<organism evidence="1 2">
    <name type="scientific">Gossypium barbadense</name>
    <name type="common">Sea Island cotton</name>
    <name type="synonym">Hibiscus barbadensis</name>
    <dbReference type="NCBI Taxonomy" id="3634"/>
    <lineage>
        <taxon>Eukaryota</taxon>
        <taxon>Viridiplantae</taxon>
        <taxon>Streptophyta</taxon>
        <taxon>Embryophyta</taxon>
        <taxon>Tracheophyta</taxon>
        <taxon>Spermatophyta</taxon>
        <taxon>Magnoliopsida</taxon>
        <taxon>eudicotyledons</taxon>
        <taxon>Gunneridae</taxon>
        <taxon>Pentapetalae</taxon>
        <taxon>rosids</taxon>
        <taxon>malvids</taxon>
        <taxon>Malvales</taxon>
        <taxon>Malvaceae</taxon>
        <taxon>Malvoideae</taxon>
        <taxon>Gossypium</taxon>
    </lineage>
</organism>
<dbReference type="EMBL" id="KZ663132">
    <property type="protein sequence ID" value="PPS15590.1"/>
    <property type="molecule type" value="Genomic_DNA"/>
</dbReference>
<reference evidence="1 2" key="1">
    <citation type="submission" date="2015-01" db="EMBL/GenBank/DDBJ databases">
        <title>Genome of allotetraploid Gossypium barbadense reveals genomic plasticity and fiber elongation in cotton evolution.</title>
        <authorList>
            <person name="Chen X."/>
            <person name="Liu X."/>
            <person name="Zhao B."/>
            <person name="Zheng H."/>
            <person name="Hu Y."/>
            <person name="Lu G."/>
            <person name="Yang C."/>
            <person name="Chen J."/>
            <person name="Shan C."/>
            <person name="Zhang L."/>
            <person name="Zhou Y."/>
            <person name="Wang L."/>
            <person name="Guo W."/>
            <person name="Bai Y."/>
            <person name="Ruan J."/>
            <person name="Shangguan X."/>
            <person name="Mao Y."/>
            <person name="Jiang J."/>
            <person name="Zhu Y."/>
            <person name="Lei J."/>
            <person name="Kang H."/>
            <person name="Chen S."/>
            <person name="He X."/>
            <person name="Wang R."/>
            <person name="Wang Y."/>
            <person name="Chen J."/>
            <person name="Wang L."/>
            <person name="Yu S."/>
            <person name="Wang B."/>
            <person name="Wei J."/>
            <person name="Song S."/>
            <person name="Lu X."/>
            <person name="Gao Z."/>
            <person name="Gu W."/>
            <person name="Deng X."/>
            <person name="Ma D."/>
            <person name="Wang S."/>
            <person name="Liang W."/>
            <person name="Fang L."/>
            <person name="Cai C."/>
            <person name="Zhu X."/>
            <person name="Zhou B."/>
            <person name="Zhang Y."/>
            <person name="Chen Z."/>
            <person name="Xu S."/>
            <person name="Zhu R."/>
            <person name="Wang S."/>
            <person name="Zhang T."/>
            <person name="Zhao G."/>
        </authorList>
    </citation>
    <scope>NUCLEOTIDE SEQUENCE [LARGE SCALE GENOMIC DNA]</scope>
    <source>
        <strain evidence="2">cv. Xinhai21</strain>
        <tissue evidence="1">Leaf</tissue>
    </source>
</reference>
<evidence type="ECO:0000313" key="1">
    <source>
        <dbReference type="EMBL" id="PPS15590.1"/>
    </source>
</evidence>
<name>A0A2P5YJ15_GOSBA</name>
<gene>
    <name evidence="1" type="ORF">GOBAR_AA04984</name>
</gene>
<evidence type="ECO:0008006" key="3">
    <source>
        <dbReference type="Google" id="ProtNLM"/>
    </source>
</evidence>
<dbReference type="AlphaFoldDB" id="A0A2P5YJ15"/>
<dbReference type="Proteomes" id="UP000239757">
    <property type="component" value="Unassembled WGS sequence"/>
</dbReference>
<sequence length="90" mass="9769">MERGEGDSWAMDVSSTADEKVHLRVGHCNQTLGGLHVNGRTLVLISLSKGRSSKPAMVSCWLVRVRVLPPTIFVSCLLHFTAAPTTTTHV</sequence>
<proteinExistence type="predicted"/>